<dbReference type="Proteomes" id="UP001084197">
    <property type="component" value="Unassembled WGS sequence"/>
</dbReference>
<dbReference type="SMART" id="SM00471">
    <property type="entry name" value="HDc"/>
    <property type="match status" value="1"/>
</dbReference>
<dbReference type="InterPro" id="IPR006674">
    <property type="entry name" value="HD_domain"/>
</dbReference>
<evidence type="ECO:0000313" key="4">
    <source>
        <dbReference type="EMBL" id="MCZ0703539.1"/>
    </source>
</evidence>
<name>A0A9J6RDW8_9BACI</name>
<evidence type="ECO:0000259" key="2">
    <source>
        <dbReference type="PROSITE" id="PS51831"/>
    </source>
</evidence>
<accession>A0A9J6RDW8</accession>
<feature type="domain" description="HD" evidence="2">
    <location>
        <begin position="133"/>
        <end position="257"/>
    </location>
</feature>
<dbReference type="SUPFAM" id="SSF109604">
    <property type="entry name" value="HD-domain/PDEase-like"/>
    <property type="match status" value="1"/>
</dbReference>
<dbReference type="Gene3D" id="1.10.3210.10">
    <property type="entry name" value="Hypothetical protein af1432"/>
    <property type="match status" value="1"/>
</dbReference>
<feature type="transmembrane region" description="Helical" evidence="1">
    <location>
        <begin position="12"/>
        <end position="33"/>
    </location>
</feature>
<dbReference type="CDD" id="cd00077">
    <property type="entry name" value="HDc"/>
    <property type="match status" value="1"/>
</dbReference>
<dbReference type="InterPro" id="IPR003607">
    <property type="entry name" value="HD/PDEase_dom"/>
</dbReference>
<gene>
    <name evidence="4" type="ORF">OWO01_09945</name>
</gene>
<feature type="transmembrane region" description="Helical" evidence="1">
    <location>
        <begin position="86"/>
        <end position="105"/>
    </location>
</feature>
<dbReference type="EMBL" id="JAPRAT010000018">
    <property type="protein sequence ID" value="MCZ0703539.1"/>
    <property type="molecule type" value="Genomic_DNA"/>
</dbReference>
<sequence>MNIYHDITPINSTLRLIITYRYVAFILAAGVLWIDRYYHYELNLFFVYTMVMILLGSIYKNNAVLLLQSGLVALTRYVLDPSSFDIFLSFWFTFFIFGFTTSLMISNYINQNKSNIELTKTLVKLLDSRDPYTATHSENVANYSKEIAKQMKLSKKKQNTIYMGGLLHDIGKIVIPESIVNKPDKLTEEEFDIIKQHPIIGYNAMKHIQPYQDNGILDMVLYHHERYDGKGYPHGLAGANIPLTARIMTVADAFDAMSSQRVYRNAKDLENIIAEIEKNKGTQFDPIIADHFLTYLHHNKQIILEKIKQSN</sequence>
<proteinExistence type="predicted"/>
<keyword evidence="1" id="KW-0812">Transmembrane</keyword>
<dbReference type="Pfam" id="PF13487">
    <property type="entry name" value="HD_5"/>
    <property type="match status" value="1"/>
</dbReference>
<comment type="caution">
    <text evidence="4">The sequence shown here is derived from an EMBL/GenBank/DDBJ whole genome shotgun (WGS) entry which is preliminary data.</text>
</comment>
<dbReference type="AlphaFoldDB" id="A0A9J6RDW8"/>
<keyword evidence="1" id="KW-1133">Transmembrane helix</keyword>
<feature type="transmembrane region" description="Helical" evidence="1">
    <location>
        <begin position="40"/>
        <end position="59"/>
    </location>
</feature>
<keyword evidence="1" id="KW-0472">Membrane</keyword>
<dbReference type="PROSITE" id="PS51831">
    <property type="entry name" value="HD"/>
    <property type="match status" value="1"/>
</dbReference>
<evidence type="ECO:0000259" key="3">
    <source>
        <dbReference type="PROSITE" id="PS51832"/>
    </source>
</evidence>
<evidence type="ECO:0000313" key="5">
    <source>
        <dbReference type="Proteomes" id="UP001084197"/>
    </source>
</evidence>
<evidence type="ECO:0000256" key="1">
    <source>
        <dbReference type="SAM" id="Phobius"/>
    </source>
</evidence>
<dbReference type="RefSeq" id="WP_268780303.1">
    <property type="nucleotide sequence ID" value="NZ_JAPRAT010000018.1"/>
</dbReference>
<reference evidence="4" key="1">
    <citation type="submission" date="2022-11" db="EMBL/GenBank/DDBJ databases">
        <title>WGS of Natronobacillus azotifigens 24KS-1, an anaerobic diazotrophic haloalkaliphile from soda-rich habitats.</title>
        <authorList>
            <person name="Sorokin D.Y."/>
            <person name="Merkel A.Y."/>
        </authorList>
    </citation>
    <scope>NUCLEOTIDE SEQUENCE</scope>
    <source>
        <strain evidence="4">24KS-1</strain>
    </source>
</reference>
<dbReference type="PANTHER" id="PTHR43155">
    <property type="entry name" value="CYCLIC DI-GMP PHOSPHODIESTERASE PA4108-RELATED"/>
    <property type="match status" value="1"/>
</dbReference>
<feature type="domain" description="HD-GYP" evidence="3">
    <location>
        <begin position="111"/>
        <end position="308"/>
    </location>
</feature>
<keyword evidence="5" id="KW-1185">Reference proteome</keyword>
<dbReference type="InterPro" id="IPR037522">
    <property type="entry name" value="HD_GYP_dom"/>
</dbReference>
<organism evidence="4 5">
    <name type="scientific">Natronobacillus azotifigens</name>
    <dbReference type="NCBI Taxonomy" id="472978"/>
    <lineage>
        <taxon>Bacteria</taxon>
        <taxon>Bacillati</taxon>
        <taxon>Bacillota</taxon>
        <taxon>Bacilli</taxon>
        <taxon>Bacillales</taxon>
        <taxon>Bacillaceae</taxon>
        <taxon>Natronobacillus</taxon>
    </lineage>
</organism>
<dbReference type="PROSITE" id="PS51832">
    <property type="entry name" value="HD_GYP"/>
    <property type="match status" value="1"/>
</dbReference>
<protein>
    <submittedName>
        <fullName evidence="4">HD-GYP domain-containing protein</fullName>
    </submittedName>
</protein>